<feature type="domain" description="AAA+ ATPase" evidence="1">
    <location>
        <begin position="39"/>
        <end position="195"/>
    </location>
</feature>
<dbReference type="InterPro" id="IPR052026">
    <property type="entry name" value="ExeA_AAA_ATPase_DNA-bind"/>
</dbReference>
<dbReference type="PANTHER" id="PTHR35894">
    <property type="entry name" value="GENERAL SECRETION PATHWAY PROTEIN A-RELATED"/>
    <property type="match status" value="1"/>
</dbReference>
<evidence type="ECO:0000259" key="1">
    <source>
        <dbReference type="SMART" id="SM00382"/>
    </source>
</evidence>
<dbReference type="Pfam" id="PF13401">
    <property type="entry name" value="AAA_22"/>
    <property type="match status" value="1"/>
</dbReference>
<dbReference type="GO" id="GO:0016887">
    <property type="term" value="F:ATP hydrolysis activity"/>
    <property type="evidence" value="ECO:0007669"/>
    <property type="project" value="InterPro"/>
</dbReference>
<dbReference type="Gene3D" id="3.40.50.300">
    <property type="entry name" value="P-loop containing nucleotide triphosphate hydrolases"/>
    <property type="match status" value="1"/>
</dbReference>
<dbReference type="EMBL" id="JTHE02000001">
    <property type="protein sequence ID" value="NEV65501.1"/>
    <property type="molecule type" value="Genomic_DNA"/>
</dbReference>
<dbReference type="AlphaFoldDB" id="A0A0C1UZQ2"/>
<comment type="caution">
    <text evidence="2">The sequence shown here is derived from an EMBL/GenBank/DDBJ whole genome shotgun (WGS) entry which is preliminary data.</text>
</comment>
<protein>
    <submittedName>
        <fullName evidence="2">AAA family ATPase</fullName>
    </submittedName>
</protein>
<gene>
    <name evidence="2" type="ORF">QQ91_000025</name>
</gene>
<dbReference type="InterPro" id="IPR049945">
    <property type="entry name" value="AAA_22"/>
</dbReference>
<reference evidence="2" key="1">
    <citation type="submission" date="2014-11" db="EMBL/GenBank/DDBJ databases">
        <authorList>
            <person name="Malar M.C."/>
            <person name="Sen D."/>
            <person name="Tripathy S."/>
        </authorList>
    </citation>
    <scope>NUCLEOTIDE SEQUENCE</scope>
    <source>
        <strain evidence="2">BDU141951</strain>
    </source>
</reference>
<dbReference type="InterPro" id="IPR003593">
    <property type="entry name" value="AAA+_ATPase"/>
</dbReference>
<name>A0A0C1UZQ2_9CYAN</name>
<proteinExistence type="predicted"/>
<organism evidence="2">
    <name type="scientific">Lyngbya confervoides BDU141951</name>
    <dbReference type="NCBI Taxonomy" id="1574623"/>
    <lineage>
        <taxon>Bacteria</taxon>
        <taxon>Bacillati</taxon>
        <taxon>Cyanobacteriota</taxon>
        <taxon>Cyanophyceae</taxon>
        <taxon>Oscillatoriophycideae</taxon>
        <taxon>Oscillatoriales</taxon>
        <taxon>Microcoleaceae</taxon>
        <taxon>Lyngbya</taxon>
    </lineage>
</organism>
<dbReference type="InterPro" id="IPR027417">
    <property type="entry name" value="P-loop_NTPase"/>
</dbReference>
<reference evidence="2" key="3">
    <citation type="submission" date="2020-02" db="EMBL/GenBank/DDBJ databases">
        <authorList>
            <person name="Sarangi A.N."/>
            <person name="Ghosh S."/>
            <person name="Mukherjee M."/>
            <person name="Tripathy S."/>
        </authorList>
    </citation>
    <scope>NUCLEOTIDE SEQUENCE</scope>
    <source>
        <strain evidence="2">BDU141951</strain>
    </source>
</reference>
<evidence type="ECO:0000313" key="2">
    <source>
        <dbReference type="EMBL" id="NEV65501.1"/>
    </source>
</evidence>
<dbReference type="SUPFAM" id="SSF52540">
    <property type="entry name" value="P-loop containing nucleoside triphosphate hydrolases"/>
    <property type="match status" value="1"/>
</dbReference>
<sequence>MLSDVMAYFNLRQSFDQVDYFDTESHQQLMRELKLAIHQGGLIAMTGVVGAGKTTTLRQLQAELKRDKEVIISSSLAVDKSRVNLGTLMTALFFDLATERDFKPPTQPERRERKLLELMEKLRKPVVLIVDDAHDLHSQTLVGLKRLIELVQDRGRVLAILLTGHPKLKNDLRRPNLEEIGARASTFVLEGIKGHQRPYIQWLLQECSESPVGDLMDEDALALLAEKLMTPLQIKHYLRLALEAAHQVGVKPVTPEVIEAVLSQGLNDLEAKLVRHGYNTKALAHLLNVRPAEVRSLMHGRPPPGRTQELRDQMLRVGILVS</sequence>
<dbReference type="SMART" id="SM00382">
    <property type="entry name" value="AAA"/>
    <property type="match status" value="1"/>
</dbReference>
<reference evidence="2" key="2">
    <citation type="journal article" date="2015" name="Genome Announc.">
        <title>Draft Genome Sequence of Filamentous Marine Cyanobacterium Lyngbya confervoides Strain BDU141951.</title>
        <authorList>
            <person name="Chandrababunaidu M.M."/>
            <person name="Sen D."/>
            <person name="Tripathy S."/>
        </authorList>
    </citation>
    <scope>NUCLEOTIDE SEQUENCE</scope>
    <source>
        <strain evidence="2">BDU141951</strain>
    </source>
</reference>
<accession>A0A0C1UZQ2</accession>
<dbReference type="PANTHER" id="PTHR35894:SF1">
    <property type="entry name" value="PHOSPHORIBULOKINASE _ URIDINE KINASE FAMILY"/>
    <property type="match status" value="1"/>
</dbReference>